<dbReference type="AlphaFoldDB" id="A0A7S8HGG0"/>
<dbReference type="EMBL" id="CP049742">
    <property type="protein sequence ID" value="QPC47959.1"/>
    <property type="molecule type" value="Genomic_DNA"/>
</dbReference>
<name>A0A7S8HGG0_9BACI</name>
<evidence type="ECO:0000313" key="2">
    <source>
        <dbReference type="EMBL" id="QPC47959.1"/>
    </source>
</evidence>
<accession>A0A7S8HGG0</accession>
<proteinExistence type="predicted"/>
<dbReference type="NCBIfam" id="NF041131">
    <property type="entry name" value="RicT_YaaT_fam"/>
    <property type="match status" value="1"/>
</dbReference>
<dbReference type="KEGG" id="mcui:G8O30_13860"/>
<reference evidence="2 3" key="1">
    <citation type="submission" date="2019-07" db="EMBL/GenBank/DDBJ databases">
        <title>Genome sequence of 2 isolates from Red Sea Mangroves.</title>
        <authorList>
            <person name="Sefrji F."/>
            <person name="Michoud G."/>
            <person name="Merlino G."/>
            <person name="Daffonchio D."/>
        </authorList>
    </citation>
    <scope>NUCLEOTIDE SEQUENCE [LARGE SCALE GENOMIC DNA]</scope>
    <source>
        <strain evidence="2 3">R1DC41</strain>
    </source>
</reference>
<keyword evidence="2" id="KW-0548">Nucleotidyltransferase</keyword>
<evidence type="ECO:0000313" key="3">
    <source>
        <dbReference type="Proteomes" id="UP000593626"/>
    </source>
</evidence>
<dbReference type="EC" id="2.7.7.7" evidence="2"/>
<dbReference type="PROSITE" id="PS51411">
    <property type="entry name" value="PSP1_C"/>
    <property type="match status" value="1"/>
</dbReference>
<dbReference type="NCBIfam" id="NF005972">
    <property type="entry name" value="PRK08058.1"/>
    <property type="match status" value="1"/>
</dbReference>
<dbReference type="InterPro" id="IPR027417">
    <property type="entry name" value="P-loop_NTPase"/>
</dbReference>
<dbReference type="Gene3D" id="3.40.50.300">
    <property type="entry name" value="P-loop containing nucleotide triphosphate hydrolases"/>
    <property type="match status" value="1"/>
</dbReference>
<dbReference type="PANTHER" id="PTHR43830">
    <property type="entry name" value="PROTEIN PSP1"/>
    <property type="match status" value="1"/>
</dbReference>
<dbReference type="GO" id="GO:0006260">
    <property type="term" value="P:DNA replication"/>
    <property type="evidence" value="ECO:0007669"/>
    <property type="project" value="InterPro"/>
</dbReference>
<dbReference type="GO" id="GO:0005737">
    <property type="term" value="C:cytoplasm"/>
    <property type="evidence" value="ECO:0007669"/>
    <property type="project" value="TreeGrafter"/>
</dbReference>
<dbReference type="InterPro" id="IPR007557">
    <property type="entry name" value="PSP1_C"/>
</dbReference>
<gene>
    <name evidence="2" type="primary">holB</name>
    <name evidence="2" type="ORF">G8O30_13860</name>
</gene>
<feature type="domain" description="PSP1 C-terminal" evidence="1">
    <location>
        <begin position="392"/>
        <end position="477"/>
    </location>
</feature>
<dbReference type="Proteomes" id="UP000593626">
    <property type="component" value="Chromosome"/>
</dbReference>
<dbReference type="Pfam" id="PF04468">
    <property type="entry name" value="PSP1"/>
    <property type="match status" value="1"/>
</dbReference>
<dbReference type="PANTHER" id="PTHR43830:SF3">
    <property type="entry name" value="PROTEIN PSP1"/>
    <property type="match status" value="1"/>
</dbReference>
<dbReference type="InterPro" id="IPR004622">
    <property type="entry name" value="DNA_pol_HolB"/>
</dbReference>
<dbReference type="GO" id="GO:0003887">
    <property type="term" value="F:DNA-directed DNA polymerase activity"/>
    <property type="evidence" value="ECO:0007669"/>
    <property type="project" value="UniProtKB-EC"/>
</dbReference>
<dbReference type="Pfam" id="PF13177">
    <property type="entry name" value="DNA_pol3_delta2"/>
    <property type="match status" value="1"/>
</dbReference>
<protein>
    <submittedName>
        <fullName evidence="2">DNA polymerase III subunit delta</fullName>
        <ecNumber evidence="2">2.7.7.7</ecNumber>
    </submittedName>
</protein>
<keyword evidence="2" id="KW-0808">Transferase</keyword>
<keyword evidence="3" id="KW-1185">Reference proteome</keyword>
<dbReference type="GO" id="GO:0008408">
    <property type="term" value="F:3'-5' exonuclease activity"/>
    <property type="evidence" value="ECO:0007669"/>
    <property type="project" value="InterPro"/>
</dbReference>
<evidence type="ECO:0000259" key="1">
    <source>
        <dbReference type="PROSITE" id="PS51411"/>
    </source>
</evidence>
<sequence length="606" mass="69024">MKWDIFIQRQPLASEMFIKSYEKNRLAHAYLLEGAKGTGKLEAATLLIQGILCLQNNNLEPCFTCTNCVRIEHGNHPDVHIISPEGQSIKKDQIVFLQQEFHKAGVESNQKFYIIEHADRMTNSAANSLLKFLEEPHKGTMAFLLTEQLHRILPTILSRCQHIPFHLIPSHLLLDDLLQAGVHSSLAPLIAQLTNNVDKGVELSQNEWFAQARRIVLKLYEVLKKDPLIAMVSLQEDWMAHFKEKEQLEVGLDLLLLIYKDLFSVHVFGEHAELCYPDFRDKWTADVLQISLQAVTKKQEAVLESKKNIGSNMNTHLLMEQLVLNLQGSRPLYKVIGVRFKKAGKIYYFDPGDLVISLHDYVIVETVRGIEYGKVVIEEKWVDEHDVVLPLKKVTRIADTKDKLSVEENKSASKEAYEICCQKIDQHELDMKLVDVEYTFDRNKVIFYFTADGRVDFRDLVKDLASIFRTRIELRQIGVRDEAKMLGGIGPCGRMLCCSTFLGDFEPVSIKMAKDQNLSLNPSKISGLCGRLMCCLKYENDEYEEAKQLLPDIGEYVTTPQGKGKVVGLNILERLMQIDIPSIERVVEYSLEEMQGAKASSVQATE</sequence>
<dbReference type="FunFam" id="3.40.50.300:FF:001255">
    <property type="entry name" value="DNA polymerase III subunit delta"/>
    <property type="match status" value="1"/>
</dbReference>
<dbReference type="SUPFAM" id="SSF52540">
    <property type="entry name" value="P-loop containing nucleoside triphosphate hydrolases"/>
    <property type="match status" value="1"/>
</dbReference>
<dbReference type="InterPro" id="IPR047767">
    <property type="entry name" value="PSP1-like"/>
</dbReference>
<organism evidence="2 3">
    <name type="scientific">Mangrovibacillus cuniculi</name>
    <dbReference type="NCBI Taxonomy" id="2593652"/>
    <lineage>
        <taxon>Bacteria</taxon>
        <taxon>Bacillati</taxon>
        <taxon>Bacillota</taxon>
        <taxon>Bacilli</taxon>
        <taxon>Bacillales</taxon>
        <taxon>Bacillaceae</taxon>
        <taxon>Mangrovibacillus</taxon>
    </lineage>
</organism>
<dbReference type="NCBIfam" id="TIGR00678">
    <property type="entry name" value="holB"/>
    <property type="match status" value="1"/>
</dbReference>